<dbReference type="OrthoDB" id="425850at2759"/>
<evidence type="ECO:0000313" key="12">
    <source>
        <dbReference type="Proteomes" id="UP001152797"/>
    </source>
</evidence>
<dbReference type="SMART" id="SM00487">
    <property type="entry name" value="DEXDc"/>
    <property type="match status" value="1"/>
</dbReference>
<dbReference type="Pfam" id="PF00271">
    <property type="entry name" value="Helicase_C"/>
    <property type="match status" value="1"/>
</dbReference>
<reference evidence="9" key="1">
    <citation type="submission" date="2022-10" db="EMBL/GenBank/DDBJ databases">
        <authorList>
            <person name="Chen Y."/>
            <person name="Dougan E. K."/>
            <person name="Chan C."/>
            <person name="Rhodes N."/>
            <person name="Thang M."/>
        </authorList>
    </citation>
    <scope>NUCLEOTIDE SEQUENCE</scope>
</reference>
<dbReference type="PANTHER" id="PTHR47958">
    <property type="entry name" value="ATP-DEPENDENT RNA HELICASE DBP3"/>
    <property type="match status" value="1"/>
</dbReference>
<comment type="caution">
    <text evidence="9">The sequence shown here is derived from an EMBL/GenBank/DDBJ whole genome shotgun (WGS) entry which is preliminary data.</text>
</comment>
<feature type="domain" description="Helicase ATP-binding" evidence="7">
    <location>
        <begin position="121"/>
        <end position="307"/>
    </location>
</feature>
<accession>A0A9P1FV76</accession>
<evidence type="ECO:0000259" key="7">
    <source>
        <dbReference type="PROSITE" id="PS51192"/>
    </source>
</evidence>
<dbReference type="GO" id="GO:0003676">
    <property type="term" value="F:nucleic acid binding"/>
    <property type="evidence" value="ECO:0007669"/>
    <property type="project" value="InterPro"/>
</dbReference>
<keyword evidence="5" id="KW-0067">ATP-binding</keyword>
<dbReference type="EMBL" id="CAMXCT010001396">
    <property type="protein sequence ID" value="CAI3989688.1"/>
    <property type="molecule type" value="Genomic_DNA"/>
</dbReference>
<protein>
    <recommendedName>
        <fullName evidence="1">RNA helicase</fullName>
        <ecNumber evidence="1">3.6.4.13</ecNumber>
    </recommendedName>
</protein>
<evidence type="ECO:0000256" key="3">
    <source>
        <dbReference type="ARBA" id="ARBA00022801"/>
    </source>
</evidence>
<feature type="region of interest" description="Disordered" evidence="6">
    <location>
        <begin position="538"/>
        <end position="578"/>
    </location>
</feature>
<evidence type="ECO:0000256" key="5">
    <source>
        <dbReference type="ARBA" id="ARBA00022840"/>
    </source>
</evidence>
<keyword evidence="3" id="KW-0378">Hydrolase</keyword>
<keyword evidence="2" id="KW-0547">Nucleotide-binding</keyword>
<evidence type="ECO:0000256" key="2">
    <source>
        <dbReference type="ARBA" id="ARBA00022741"/>
    </source>
</evidence>
<gene>
    <name evidence="9" type="ORF">C1SCF055_LOCUS16743</name>
</gene>
<evidence type="ECO:0000313" key="11">
    <source>
        <dbReference type="EMBL" id="CAL4777000.1"/>
    </source>
</evidence>
<keyword evidence="4 11" id="KW-0347">Helicase</keyword>
<dbReference type="InterPro" id="IPR001650">
    <property type="entry name" value="Helicase_C-like"/>
</dbReference>
<evidence type="ECO:0000313" key="10">
    <source>
        <dbReference type="EMBL" id="CAL1143063.1"/>
    </source>
</evidence>
<dbReference type="CDD" id="cd18787">
    <property type="entry name" value="SF2_C_DEAD"/>
    <property type="match status" value="1"/>
</dbReference>
<dbReference type="PROSITE" id="PS51192">
    <property type="entry name" value="HELICASE_ATP_BIND_1"/>
    <property type="match status" value="1"/>
</dbReference>
<evidence type="ECO:0000259" key="8">
    <source>
        <dbReference type="PROSITE" id="PS51194"/>
    </source>
</evidence>
<dbReference type="Proteomes" id="UP001152797">
    <property type="component" value="Unassembled WGS sequence"/>
</dbReference>
<dbReference type="CDD" id="cd00268">
    <property type="entry name" value="DEADc"/>
    <property type="match status" value="1"/>
</dbReference>
<dbReference type="InterPro" id="IPR027417">
    <property type="entry name" value="P-loop_NTPase"/>
</dbReference>
<dbReference type="GO" id="GO:0005524">
    <property type="term" value="F:ATP binding"/>
    <property type="evidence" value="ECO:0007669"/>
    <property type="project" value="UniProtKB-KW"/>
</dbReference>
<dbReference type="Gene3D" id="3.40.50.300">
    <property type="entry name" value="P-loop containing nucleotide triphosphate hydrolases"/>
    <property type="match status" value="2"/>
</dbReference>
<dbReference type="InterPro" id="IPR011545">
    <property type="entry name" value="DEAD/DEAH_box_helicase_dom"/>
</dbReference>
<dbReference type="PROSITE" id="PS51194">
    <property type="entry name" value="HELICASE_CTER"/>
    <property type="match status" value="1"/>
</dbReference>
<evidence type="ECO:0000256" key="1">
    <source>
        <dbReference type="ARBA" id="ARBA00012552"/>
    </source>
</evidence>
<dbReference type="SUPFAM" id="SSF52540">
    <property type="entry name" value="P-loop containing nucleoside triphosphate hydrolases"/>
    <property type="match status" value="1"/>
</dbReference>
<dbReference type="Pfam" id="PF00270">
    <property type="entry name" value="DEAD"/>
    <property type="match status" value="1"/>
</dbReference>
<name>A0A9P1FV76_9DINO</name>
<dbReference type="EMBL" id="CAMXCT020001396">
    <property type="protein sequence ID" value="CAL1143063.1"/>
    <property type="molecule type" value="Genomic_DNA"/>
</dbReference>
<dbReference type="InterPro" id="IPR014001">
    <property type="entry name" value="Helicase_ATP-bd"/>
</dbReference>
<organism evidence="9">
    <name type="scientific">Cladocopium goreaui</name>
    <dbReference type="NCBI Taxonomy" id="2562237"/>
    <lineage>
        <taxon>Eukaryota</taxon>
        <taxon>Sar</taxon>
        <taxon>Alveolata</taxon>
        <taxon>Dinophyceae</taxon>
        <taxon>Suessiales</taxon>
        <taxon>Symbiodiniaceae</taxon>
        <taxon>Cladocopium</taxon>
    </lineage>
</organism>
<dbReference type="EC" id="3.6.4.13" evidence="1"/>
<evidence type="ECO:0000256" key="4">
    <source>
        <dbReference type="ARBA" id="ARBA00022806"/>
    </source>
</evidence>
<dbReference type="SMART" id="SM00490">
    <property type="entry name" value="HELICc"/>
    <property type="match status" value="1"/>
</dbReference>
<dbReference type="AlphaFoldDB" id="A0A9P1FV76"/>
<proteinExistence type="predicted"/>
<keyword evidence="12" id="KW-1185">Reference proteome</keyword>
<dbReference type="GO" id="GO:0016787">
    <property type="term" value="F:hydrolase activity"/>
    <property type="evidence" value="ECO:0007669"/>
    <property type="project" value="UniProtKB-KW"/>
</dbReference>
<dbReference type="EMBL" id="CAMXCT030001396">
    <property type="protein sequence ID" value="CAL4777000.1"/>
    <property type="molecule type" value="Genomic_DNA"/>
</dbReference>
<feature type="domain" description="Helicase C-terminal" evidence="8">
    <location>
        <begin position="368"/>
        <end position="526"/>
    </location>
</feature>
<evidence type="ECO:0000313" key="9">
    <source>
        <dbReference type="EMBL" id="CAI3989688.1"/>
    </source>
</evidence>
<sequence>MSAWGNYTPGAASSYGDKGKGKGKNIWRGERLPDITYAGETLSSCRKDIYNKHPTVRGWDAQTVHLIRLANNIEILEEDRPVDVLAPVNTLDVSSLPEESIKSLRRDMKIETPSPIQMQVWPAAMSGRDLIGVAPTGSGKTLAYLVPMFEHCKAQVGAMRNDEDCGPQALILVPNADLARQIKRTFENTWRANQLLKMELIIPGEKRENYRPCEILVASPGRLLDFLRHNEKTKSGFLRNFFRRTTFVVVDEADSLMVKERDRDGEQHTFEILKSLRSDIQMLYFTATWDDQLPMEINKIFPRNGERPMPREPLLSVIVNGKTLSACKNVQQIFLRRNGPDLDRDPRSMFLNKFWKQDSGKNDALHNLLYWAIQDGQKRNDVGNSKILVFTNAKETVARLTDLLKENDHPVVGLTGDTWQGDRNRIVMDFADPNKTDKLILVTTDMLGRGIDFTTCRCVILYEFPHHRNGVREYVHRIGRTGRAGREGFAVTLLDEHEGDFRHCKDITQVLEASEQETPRWMVEESYSHKKHLQTYWRRQDQLRRERGPEDREDPAETANGAEASQTEQGGEAYGNAHKEGKVPCSPYYCLERLLEELGASFLPSLEKERQMPSVF</sequence>
<dbReference type="InterPro" id="IPR044742">
    <property type="entry name" value="DEAD/DEAH_RhlB"/>
</dbReference>
<evidence type="ECO:0000256" key="6">
    <source>
        <dbReference type="SAM" id="MobiDB-lite"/>
    </source>
</evidence>
<dbReference type="GO" id="GO:0003724">
    <property type="term" value="F:RNA helicase activity"/>
    <property type="evidence" value="ECO:0007669"/>
    <property type="project" value="UniProtKB-EC"/>
</dbReference>
<reference evidence="10" key="2">
    <citation type="submission" date="2024-04" db="EMBL/GenBank/DDBJ databases">
        <authorList>
            <person name="Chen Y."/>
            <person name="Shah S."/>
            <person name="Dougan E. K."/>
            <person name="Thang M."/>
            <person name="Chan C."/>
        </authorList>
    </citation>
    <scope>NUCLEOTIDE SEQUENCE [LARGE SCALE GENOMIC DNA]</scope>
</reference>
<feature type="compositionally biased region" description="Basic and acidic residues" evidence="6">
    <location>
        <begin position="538"/>
        <end position="550"/>
    </location>
</feature>